<evidence type="ECO:0000313" key="2">
    <source>
        <dbReference type="Proteomes" id="UP000729701"/>
    </source>
</evidence>
<accession>A0A951QQI1</accession>
<reference evidence="1" key="1">
    <citation type="submission" date="2021-05" db="EMBL/GenBank/DDBJ databases">
        <authorList>
            <person name="Pietrasiak N."/>
            <person name="Ward R."/>
            <person name="Stajich J.E."/>
            <person name="Kurbessoian T."/>
        </authorList>
    </citation>
    <scope>NUCLEOTIDE SEQUENCE</scope>
    <source>
        <strain evidence="1">GSE-NOS-MK-12-04C</strain>
    </source>
</reference>
<name>A0A951QQI1_9CYAN</name>
<proteinExistence type="predicted"/>
<gene>
    <name evidence="1" type="ORF">KME60_25270</name>
</gene>
<reference evidence="1" key="2">
    <citation type="journal article" date="2022" name="Microbiol. Resour. Announc.">
        <title>Metagenome Sequencing to Explore Phylogenomics of Terrestrial Cyanobacteria.</title>
        <authorList>
            <person name="Ward R.D."/>
            <person name="Stajich J.E."/>
            <person name="Johansen J.R."/>
            <person name="Huntemann M."/>
            <person name="Clum A."/>
            <person name="Foster B."/>
            <person name="Foster B."/>
            <person name="Roux S."/>
            <person name="Palaniappan K."/>
            <person name="Varghese N."/>
            <person name="Mukherjee S."/>
            <person name="Reddy T.B.K."/>
            <person name="Daum C."/>
            <person name="Copeland A."/>
            <person name="Chen I.A."/>
            <person name="Ivanova N.N."/>
            <person name="Kyrpides N.C."/>
            <person name="Shapiro N."/>
            <person name="Eloe-Fadrosh E.A."/>
            <person name="Pietrasiak N."/>
        </authorList>
    </citation>
    <scope>NUCLEOTIDE SEQUENCE</scope>
    <source>
        <strain evidence="1">GSE-NOS-MK-12-04C</strain>
    </source>
</reference>
<organism evidence="1 2">
    <name type="scientific">Cyanomargarita calcarea GSE-NOS-MK-12-04C</name>
    <dbReference type="NCBI Taxonomy" id="2839659"/>
    <lineage>
        <taxon>Bacteria</taxon>
        <taxon>Bacillati</taxon>
        <taxon>Cyanobacteriota</taxon>
        <taxon>Cyanophyceae</taxon>
        <taxon>Nostocales</taxon>
        <taxon>Cyanomargaritaceae</taxon>
        <taxon>Cyanomargarita</taxon>
    </lineage>
</organism>
<evidence type="ECO:0000313" key="1">
    <source>
        <dbReference type="EMBL" id="MBW4670639.1"/>
    </source>
</evidence>
<protein>
    <submittedName>
        <fullName evidence="1">Uncharacterized protein</fullName>
    </submittedName>
</protein>
<dbReference type="EMBL" id="JAHHGZ010000033">
    <property type="protein sequence ID" value="MBW4670639.1"/>
    <property type="molecule type" value="Genomic_DNA"/>
</dbReference>
<dbReference type="Proteomes" id="UP000729701">
    <property type="component" value="Unassembled WGS sequence"/>
</dbReference>
<dbReference type="AlphaFoldDB" id="A0A951QQI1"/>
<sequence>MKNVLQNYCNTNQARIFTALVLTGILSVGNGFTLIKSATATPANGSKETNQVITQSLRTNSLPRSVANAVLRDLSRRERIPVKELEITDYSQKAWNNGCLALARKDEFCTQAIVPGWRVVVSNGKQRWTYHTNSNGRNLRLATAVTSESSVPIGLPKSVRDAVFKDASQRLKLNVSSLTIMQAKQRTWNDGCLSLARPEDSCTMGLVPGWRVVVGAPEQSLVYHTNTTGSAYRLNEKESEISKTNSPDEVTKNVKLPSYIAQRVLAEASSKSGVSISRLRIVDAEQREWSNACLGINKPGVLCAQVIVPGWQVTVTDGEQRWVYRVGQTVTISFDEEASKIADNIKPVRIPTSELPPALTPGMVFRQISSGGIIGRTYQTVLMNDGRVMQTLMGDANDSSRRVWRISPESVRDFQKLLQRQQFENLSYPATRGSADYITYTLTSGENTLQYNDVSRSNLPRNLQAVLQAWNQILNRKDSNITENTVKPVRIPLSELPPALTPGMVFRQISSGGIIGRTYQTVLMNDGRVMQSRMGDANDSSRRVWRISPESVRDFQKLLQRQQFENLSYPATSGSADYITYTLTSGENTLQYNDVSQNNLPENLQALVRAWNQISSRNSVQK</sequence>
<comment type="caution">
    <text evidence="1">The sequence shown here is derived from an EMBL/GenBank/DDBJ whole genome shotgun (WGS) entry which is preliminary data.</text>
</comment>